<proteinExistence type="predicted"/>
<evidence type="ECO:0000256" key="1">
    <source>
        <dbReference type="SAM" id="SignalP"/>
    </source>
</evidence>
<reference evidence="2 3" key="1">
    <citation type="journal article" date="2020" name="ISME J.">
        <title>Uncovering the hidden diversity of litter-decomposition mechanisms in mushroom-forming fungi.</title>
        <authorList>
            <person name="Floudas D."/>
            <person name="Bentzer J."/>
            <person name="Ahren D."/>
            <person name="Johansson T."/>
            <person name="Persson P."/>
            <person name="Tunlid A."/>
        </authorList>
    </citation>
    <scope>NUCLEOTIDE SEQUENCE [LARGE SCALE GENOMIC DNA]</scope>
    <source>
        <strain evidence="2 3">CBS 406.79</strain>
    </source>
</reference>
<evidence type="ECO:0008006" key="4">
    <source>
        <dbReference type="Google" id="ProtNLM"/>
    </source>
</evidence>
<feature type="chain" id="PRO_5034905902" description="Carbohydrate esterase family 16 protein" evidence="1">
    <location>
        <begin position="21"/>
        <end position="366"/>
    </location>
</feature>
<feature type="signal peptide" evidence="1">
    <location>
        <begin position="1"/>
        <end position="20"/>
    </location>
</feature>
<keyword evidence="1" id="KW-0732">Signal</keyword>
<protein>
    <recommendedName>
        <fullName evidence="4">Carbohydrate esterase family 16 protein</fullName>
    </recommendedName>
</protein>
<name>A0A8H5GTI9_9AGAR</name>
<gene>
    <name evidence="2" type="ORF">D9757_009886</name>
</gene>
<dbReference type="Proteomes" id="UP000518752">
    <property type="component" value="Unassembled WGS sequence"/>
</dbReference>
<dbReference type="Gene3D" id="3.40.50.1110">
    <property type="entry name" value="SGNH hydrolase"/>
    <property type="match status" value="1"/>
</dbReference>
<keyword evidence="3" id="KW-1185">Reference proteome</keyword>
<evidence type="ECO:0000313" key="2">
    <source>
        <dbReference type="EMBL" id="KAF5370953.1"/>
    </source>
</evidence>
<sequence length="366" mass="40053">MPRCSRLFLAFFAALQGLRANAQGRMNFPVTVNITSPITLAVDPLCGALSSENFTEINTGIKTGPTRTIVAFGDSWTSNGANGTVPVPPILFPPSPSAGSQFTENRRASDGFIWVEDMANELSAKLLNVRLIVHLISSIAIFIKYDQYAWGGAIIDNFAYNTTTPLNATGVQRTDFVAETRLFLQQGKFLDALVPDQTLYVVAFGINDDGQFKIAGGNLTLAYDTYVCSPPSTTTPILRLWVIQVTKLGELQASGATNIIVQGMYKHTPEIDVLQNQIFAYLRESYIVNGTNFAFVNLERLFDMIAANPTPFGFKGNATCLISANTIAGGCDDPDHSVFWIPGHPSQNTHWLIYEYTMAVLEKCII</sequence>
<dbReference type="AlphaFoldDB" id="A0A8H5GTI9"/>
<accession>A0A8H5GTI9</accession>
<comment type="caution">
    <text evidence="2">The sequence shown here is derived from an EMBL/GenBank/DDBJ whole genome shotgun (WGS) entry which is preliminary data.</text>
</comment>
<evidence type="ECO:0000313" key="3">
    <source>
        <dbReference type="Proteomes" id="UP000518752"/>
    </source>
</evidence>
<dbReference type="EMBL" id="JAACJN010000119">
    <property type="protein sequence ID" value="KAF5370953.1"/>
    <property type="molecule type" value="Genomic_DNA"/>
</dbReference>
<dbReference type="OrthoDB" id="1600564at2759"/>
<dbReference type="InterPro" id="IPR036514">
    <property type="entry name" value="SGNH_hydro_sf"/>
</dbReference>
<organism evidence="2 3">
    <name type="scientific">Collybiopsis confluens</name>
    <dbReference type="NCBI Taxonomy" id="2823264"/>
    <lineage>
        <taxon>Eukaryota</taxon>
        <taxon>Fungi</taxon>
        <taxon>Dikarya</taxon>
        <taxon>Basidiomycota</taxon>
        <taxon>Agaricomycotina</taxon>
        <taxon>Agaricomycetes</taxon>
        <taxon>Agaricomycetidae</taxon>
        <taxon>Agaricales</taxon>
        <taxon>Marasmiineae</taxon>
        <taxon>Omphalotaceae</taxon>
        <taxon>Collybiopsis</taxon>
    </lineage>
</organism>